<reference evidence="1 2" key="1">
    <citation type="submission" date="2020-08" db="EMBL/GenBank/DDBJ databases">
        <title>Functional genomics of gut bacteria from endangered species of beetles.</title>
        <authorList>
            <person name="Carlos-Shanley C."/>
        </authorList>
    </citation>
    <scope>NUCLEOTIDE SEQUENCE [LARGE SCALE GENOMIC DNA]</scope>
    <source>
        <strain evidence="1 2">S00179</strain>
    </source>
</reference>
<evidence type="ECO:0000313" key="2">
    <source>
        <dbReference type="Proteomes" id="UP000566995"/>
    </source>
</evidence>
<accession>A0A7W7KE80</accession>
<evidence type="ECO:0000313" key="1">
    <source>
        <dbReference type="EMBL" id="MBB4861224.1"/>
    </source>
</evidence>
<organism evidence="1 2">
    <name type="scientific">Pseudomonas nitroreducens</name>
    <dbReference type="NCBI Taxonomy" id="46680"/>
    <lineage>
        <taxon>Bacteria</taxon>
        <taxon>Pseudomonadati</taxon>
        <taxon>Pseudomonadota</taxon>
        <taxon>Gammaproteobacteria</taxon>
        <taxon>Pseudomonadales</taxon>
        <taxon>Pseudomonadaceae</taxon>
        <taxon>Pseudomonas</taxon>
    </lineage>
</organism>
<dbReference type="AlphaFoldDB" id="A0A7W7KE80"/>
<dbReference type="RefSeq" id="WP_184585502.1">
    <property type="nucleotide sequence ID" value="NZ_JACHLI010000001.1"/>
</dbReference>
<sequence length="333" mass="36689">MSLTCPTGHLLLVVDDMKMMRALAAQAPSVWPGVRCFAVLLGLGDRCMSVSLDYSKATAAVPEAFAEPSWRISGLLRQAYEFHGGFACASKYTCREMLNTSPSIICACSPTHSGAIAFMEISKCFHSRSRVEEPYSLIAPGTTCEELVRRAMANPWNTHGEIFPKQVTAGRIKAYFDFNYNLASAKHFSPLLAAAGLSDSEFVITKHCLQLLYRVASLGLVTKPDLAEMMLEWSGTMAYFPVNLGSADSQPKILGNLLRVGLLQEDGEAYRCTTVGYRFLSSIPDKCCDPDQAGRLQSWMCMQIDTARARIERYLKIHFQPRAEPVEASSEAA</sequence>
<name>A0A7W7KE80_PSENT</name>
<proteinExistence type="predicted"/>
<comment type="caution">
    <text evidence="1">The sequence shown here is derived from an EMBL/GenBank/DDBJ whole genome shotgun (WGS) entry which is preliminary data.</text>
</comment>
<dbReference type="EMBL" id="JACHLI010000001">
    <property type="protein sequence ID" value="MBB4861224.1"/>
    <property type="molecule type" value="Genomic_DNA"/>
</dbReference>
<dbReference type="Proteomes" id="UP000566995">
    <property type="component" value="Unassembled WGS sequence"/>
</dbReference>
<gene>
    <name evidence="1" type="ORF">HNP46_000035</name>
</gene>
<protein>
    <submittedName>
        <fullName evidence="1">Uncharacterized protein</fullName>
    </submittedName>
</protein>